<name>A0ABT6NGN3_9FIRM</name>
<evidence type="ECO:0000256" key="7">
    <source>
        <dbReference type="ARBA" id="ARBA00023012"/>
    </source>
</evidence>
<evidence type="ECO:0000313" key="12">
    <source>
        <dbReference type="Proteomes" id="UP001158045"/>
    </source>
</evidence>
<keyword evidence="4" id="KW-0547">Nucleotide-binding</keyword>
<dbReference type="InterPro" id="IPR001633">
    <property type="entry name" value="EAL_dom"/>
</dbReference>
<dbReference type="CDD" id="cd01948">
    <property type="entry name" value="EAL"/>
    <property type="match status" value="1"/>
</dbReference>
<dbReference type="PANTHER" id="PTHR33121">
    <property type="entry name" value="CYCLIC DI-GMP PHOSPHODIESTERASE PDEF"/>
    <property type="match status" value="1"/>
</dbReference>
<organism evidence="11 12">
    <name type="scientific">Fusibacter bizertensis</name>
    <dbReference type="NCBI Taxonomy" id="1488331"/>
    <lineage>
        <taxon>Bacteria</taxon>
        <taxon>Bacillati</taxon>
        <taxon>Bacillota</taxon>
        <taxon>Clostridia</taxon>
        <taxon>Eubacteriales</taxon>
        <taxon>Eubacteriales Family XII. Incertae Sedis</taxon>
        <taxon>Fusibacter</taxon>
    </lineage>
</organism>
<dbReference type="SUPFAM" id="SSF141868">
    <property type="entry name" value="EAL domain-like"/>
    <property type="match status" value="1"/>
</dbReference>
<evidence type="ECO:0000256" key="4">
    <source>
        <dbReference type="ARBA" id="ARBA00022741"/>
    </source>
</evidence>
<evidence type="ECO:0000259" key="10">
    <source>
        <dbReference type="PROSITE" id="PS50883"/>
    </source>
</evidence>
<dbReference type="RefSeq" id="WP_281095485.1">
    <property type="nucleotide sequence ID" value="NZ_JARYZI010000013.1"/>
</dbReference>
<keyword evidence="5" id="KW-0418">Kinase</keyword>
<dbReference type="PROSITE" id="PS50112">
    <property type="entry name" value="PAS"/>
    <property type="match status" value="1"/>
</dbReference>
<keyword evidence="12" id="KW-1185">Reference proteome</keyword>
<dbReference type="Proteomes" id="UP001158045">
    <property type="component" value="Unassembled WGS sequence"/>
</dbReference>
<comment type="caution">
    <text evidence="11">The sequence shown here is derived from an EMBL/GenBank/DDBJ whole genome shotgun (WGS) entry which is preliminary data.</text>
</comment>
<keyword evidence="3" id="KW-0808">Transferase</keyword>
<evidence type="ECO:0000256" key="5">
    <source>
        <dbReference type="ARBA" id="ARBA00022777"/>
    </source>
</evidence>
<keyword evidence="8" id="KW-0812">Transmembrane</keyword>
<evidence type="ECO:0000256" key="3">
    <source>
        <dbReference type="ARBA" id="ARBA00022679"/>
    </source>
</evidence>
<dbReference type="InterPro" id="IPR029151">
    <property type="entry name" value="Sensor-like_sf"/>
</dbReference>
<protein>
    <submittedName>
        <fullName evidence="11">EAL domain-containing protein</fullName>
    </submittedName>
</protein>
<reference evidence="11 12" key="1">
    <citation type="submission" date="2023-04" db="EMBL/GenBank/DDBJ databases">
        <title>Fusibacter bizertensis strain WBS, isolated from littoral bottom sediments of the Arctic seas - biochemical and genomic analysis.</title>
        <authorList>
            <person name="Brioukhanov A.L."/>
        </authorList>
    </citation>
    <scope>NUCLEOTIDE SEQUENCE [LARGE SCALE GENOMIC DNA]</scope>
    <source>
        <strain evidence="11 12">WBS</strain>
    </source>
</reference>
<keyword evidence="8" id="KW-1133">Transmembrane helix</keyword>
<evidence type="ECO:0000256" key="2">
    <source>
        <dbReference type="ARBA" id="ARBA00022553"/>
    </source>
</evidence>
<dbReference type="InterPro" id="IPR048760">
    <property type="entry name" value="VP0354-like_sensor_dom"/>
</dbReference>
<dbReference type="PANTHER" id="PTHR33121:SF70">
    <property type="entry name" value="SIGNALING PROTEIN YKOW"/>
    <property type="match status" value="1"/>
</dbReference>
<dbReference type="Gene3D" id="3.30.450.20">
    <property type="entry name" value="PAS domain"/>
    <property type="match status" value="2"/>
</dbReference>
<evidence type="ECO:0000256" key="8">
    <source>
        <dbReference type="SAM" id="Phobius"/>
    </source>
</evidence>
<feature type="transmembrane region" description="Helical" evidence="8">
    <location>
        <begin position="333"/>
        <end position="354"/>
    </location>
</feature>
<keyword evidence="7" id="KW-0902">Two-component regulatory system</keyword>
<dbReference type="NCBIfam" id="TIGR00229">
    <property type="entry name" value="sensory_box"/>
    <property type="match status" value="1"/>
</dbReference>
<dbReference type="InterPro" id="IPR050706">
    <property type="entry name" value="Cyclic-di-GMP_PDE-like"/>
</dbReference>
<dbReference type="SMART" id="SM00052">
    <property type="entry name" value="EAL"/>
    <property type="match status" value="1"/>
</dbReference>
<evidence type="ECO:0000259" key="9">
    <source>
        <dbReference type="PROSITE" id="PS50112"/>
    </source>
</evidence>
<keyword evidence="2" id="KW-0597">Phosphoprotein</keyword>
<keyword evidence="8" id="KW-0472">Membrane</keyword>
<dbReference type="InterPro" id="IPR035919">
    <property type="entry name" value="EAL_sf"/>
</dbReference>
<dbReference type="Gene3D" id="3.20.20.450">
    <property type="entry name" value="EAL domain"/>
    <property type="match status" value="1"/>
</dbReference>
<evidence type="ECO:0000313" key="11">
    <source>
        <dbReference type="EMBL" id="MDH8679589.1"/>
    </source>
</evidence>
<dbReference type="CDD" id="cd00130">
    <property type="entry name" value="PAS"/>
    <property type="match status" value="1"/>
</dbReference>
<dbReference type="InterPro" id="IPR000014">
    <property type="entry name" value="PAS"/>
</dbReference>
<comment type="subcellular location">
    <subcellularLocation>
        <location evidence="1">Membrane</location>
    </subcellularLocation>
</comment>
<dbReference type="Pfam" id="PF00563">
    <property type="entry name" value="EAL"/>
    <property type="match status" value="1"/>
</dbReference>
<dbReference type="SUPFAM" id="SSF55785">
    <property type="entry name" value="PYP-like sensor domain (PAS domain)"/>
    <property type="match status" value="1"/>
</dbReference>
<evidence type="ECO:0000256" key="1">
    <source>
        <dbReference type="ARBA" id="ARBA00004370"/>
    </source>
</evidence>
<gene>
    <name evidence="11" type="ORF">QE109_15625</name>
</gene>
<evidence type="ECO:0000256" key="6">
    <source>
        <dbReference type="ARBA" id="ARBA00022840"/>
    </source>
</evidence>
<dbReference type="Pfam" id="PF13426">
    <property type="entry name" value="PAS_9"/>
    <property type="match status" value="1"/>
</dbReference>
<accession>A0ABT6NGN3</accession>
<dbReference type="InterPro" id="IPR035965">
    <property type="entry name" value="PAS-like_dom_sf"/>
</dbReference>
<sequence length="930" mass="108725">MHNYIEPEKLNKKTHTYALKIALISIILYNIIFSIIFYVQKENLIKINEYNQKSAVDITDLFISEKFDIAYDELNIVRNSNEMYDYVNAPLDTVKKNEVEKMFTRFIKNKNGLTQIRMLNTEGHEIIRVNKKDNEISIVKQSELQDKSDRYYFQHSLDIDKNQIYISDIDLNVENGKIVEPYEPTIRFVAKLVDENNQLVGMLVLNFDGEDFFSVIKKFEKLDFGNLEIGILDLNNYWSLNRANVDLEEILLTVQSNESDQMRTIFEKFQKNKKATSFGYFDNEGLNYYFKKIDEIEESKFVFEGKEFAWYFISYFDINKIIDAKHILLNNRYLIEISSSIIVFFSIYIITYLLRQKKNQDITILTSAYITENTNDGILVLNSLYEIVYCNRVFEDIYGYKLEEIKNTKVINIFEGKINKQKYSNENGRQWKENIWNKTKSGNWLLKNLTIKEIRDAKGKLIYYIGIYSAPLETNKMTNLSEDYNYYSSKMDQEDILKIGNVIDQMDKSSEKMMALTVQLRGEGQKLLESSQSIHGKFFGEGRLDVMLDPEYTLIALPKTELFIFVLPLNYDVLSRDEDNYLGNEKYHDKDEILVEKTIQHINRLLNKIQINLGYSTIEFKYQVGVSISDLKVESGSDLIKNSLIALEALNKYKKTSYLIYDETHYNFIKYENTLKSELRSAFDNNEFYTVYQPQYNVRTNKIIGFEALVRWENKTLGNVPPDKFIPILEETGDIFSLGKRVFDLVIANLKTFDWKDTPTRVSINLSSKEFTNKNVIKDLIEIINKNKINGVKFCFEITETTIVDNLEQANEIIALLHKENIEISIDDFGTGYSSLGYLKQLVTDELKIDRMFIMDYPHEDNGKIIKAIISMGAEIEMNIVVEGVETAEQLDLIKELKCDYYQGYYGSKPTQLENIHRMIVKSNQTDVDD</sequence>
<feature type="domain" description="EAL" evidence="10">
    <location>
        <begin position="672"/>
        <end position="924"/>
    </location>
</feature>
<keyword evidence="6" id="KW-0067">ATP-binding</keyword>
<dbReference type="SUPFAM" id="SSF103190">
    <property type="entry name" value="Sensory domain-like"/>
    <property type="match status" value="1"/>
</dbReference>
<proteinExistence type="predicted"/>
<dbReference type="PROSITE" id="PS50883">
    <property type="entry name" value="EAL"/>
    <property type="match status" value="1"/>
</dbReference>
<feature type="transmembrane region" description="Helical" evidence="8">
    <location>
        <begin position="17"/>
        <end position="39"/>
    </location>
</feature>
<dbReference type="Pfam" id="PF21623">
    <property type="entry name" value="HK_sensor_dom_bact"/>
    <property type="match status" value="1"/>
</dbReference>
<dbReference type="EMBL" id="JARYZI010000013">
    <property type="protein sequence ID" value="MDH8679589.1"/>
    <property type="molecule type" value="Genomic_DNA"/>
</dbReference>
<feature type="domain" description="PAS" evidence="9">
    <location>
        <begin position="370"/>
        <end position="405"/>
    </location>
</feature>